<gene>
    <name evidence="8" type="primary">TMIGD1</name>
</gene>
<dbReference type="GO" id="GO:0042803">
    <property type="term" value="F:protein homodimerization activity"/>
    <property type="evidence" value="ECO:0007669"/>
    <property type="project" value="Ensembl"/>
</dbReference>
<dbReference type="GO" id="GO:0009986">
    <property type="term" value="C:cell surface"/>
    <property type="evidence" value="ECO:0007669"/>
    <property type="project" value="Ensembl"/>
</dbReference>
<dbReference type="GO" id="GO:0098743">
    <property type="term" value="P:cell aggregation"/>
    <property type="evidence" value="ECO:0007669"/>
    <property type="project" value="Ensembl"/>
</dbReference>
<dbReference type="SMART" id="SM00408">
    <property type="entry name" value="IGc2"/>
    <property type="match status" value="1"/>
</dbReference>
<dbReference type="PROSITE" id="PS50835">
    <property type="entry name" value="IG_LIKE"/>
    <property type="match status" value="2"/>
</dbReference>
<dbReference type="GeneID" id="116423458"/>
<dbReference type="GO" id="GO:0060574">
    <property type="term" value="P:intestinal epithelial cell maturation"/>
    <property type="evidence" value="ECO:0007669"/>
    <property type="project" value="Ensembl"/>
</dbReference>
<dbReference type="GO" id="GO:0071447">
    <property type="term" value="P:cellular response to hydroperoxide"/>
    <property type="evidence" value="ECO:0007669"/>
    <property type="project" value="Ensembl"/>
</dbReference>
<name>A0A7N4NNC5_SARHA</name>
<evidence type="ECO:0000256" key="5">
    <source>
        <dbReference type="ARBA" id="ARBA00023319"/>
    </source>
</evidence>
<reference evidence="8" key="2">
    <citation type="submission" date="2025-08" db="UniProtKB">
        <authorList>
            <consortium name="Ensembl"/>
        </authorList>
    </citation>
    <scope>IDENTIFICATION</scope>
</reference>
<keyword evidence="2 6" id="KW-0472">Membrane</keyword>
<evidence type="ECO:0000256" key="1">
    <source>
        <dbReference type="ARBA" id="ARBA00004479"/>
    </source>
</evidence>
<keyword evidence="6" id="KW-0812">Transmembrane</keyword>
<dbReference type="InterPro" id="IPR007110">
    <property type="entry name" value="Ig-like_dom"/>
</dbReference>
<keyword evidence="9" id="KW-1185">Reference proteome</keyword>
<evidence type="ECO:0000259" key="7">
    <source>
        <dbReference type="PROSITE" id="PS50835"/>
    </source>
</evidence>
<dbReference type="Pfam" id="PF13927">
    <property type="entry name" value="Ig_3"/>
    <property type="match status" value="1"/>
</dbReference>
<dbReference type="RefSeq" id="XP_031823602.1">
    <property type="nucleotide sequence ID" value="XM_031967742.1"/>
</dbReference>
<keyword evidence="5" id="KW-0393">Immunoglobulin domain</keyword>
<dbReference type="PANTHER" id="PTHR11640:SF31">
    <property type="entry name" value="IRREGULAR CHIASM C-ROUGHEST PROTEIN-RELATED"/>
    <property type="match status" value="1"/>
</dbReference>
<evidence type="ECO:0000313" key="9">
    <source>
        <dbReference type="Proteomes" id="UP000007648"/>
    </source>
</evidence>
<feature type="domain" description="Ig-like" evidence="7">
    <location>
        <begin position="123"/>
        <end position="218"/>
    </location>
</feature>
<dbReference type="GO" id="GO:0016477">
    <property type="term" value="P:cell migration"/>
    <property type="evidence" value="ECO:0007669"/>
    <property type="project" value="Ensembl"/>
</dbReference>
<accession>A0A7N4NNC5</accession>
<dbReference type="SMART" id="SM00409">
    <property type="entry name" value="IG"/>
    <property type="match status" value="2"/>
</dbReference>
<dbReference type="GO" id="GO:0005911">
    <property type="term" value="C:cell-cell junction"/>
    <property type="evidence" value="ECO:0007669"/>
    <property type="project" value="TreeGrafter"/>
</dbReference>
<dbReference type="InParanoid" id="A0A7N4NNC5"/>
<keyword evidence="3" id="KW-1015">Disulfide bond</keyword>
<dbReference type="SUPFAM" id="SSF48726">
    <property type="entry name" value="Immunoglobulin"/>
    <property type="match status" value="2"/>
</dbReference>
<feature type="transmembrane region" description="Helical" evidence="6">
    <location>
        <begin position="224"/>
        <end position="241"/>
    </location>
</feature>
<evidence type="ECO:0000313" key="8">
    <source>
        <dbReference type="Ensembl" id="ENSSHAP00000025742.1"/>
    </source>
</evidence>
<dbReference type="Ensembl" id="ENSSHAT00000052713.1">
    <property type="protein sequence ID" value="ENSSHAP00000025742.1"/>
    <property type="gene ID" value="ENSSHAG00000031381.1"/>
</dbReference>
<dbReference type="FunFam" id="2.60.40.10:FF:000032">
    <property type="entry name" value="palladin isoform X1"/>
    <property type="match status" value="1"/>
</dbReference>
<dbReference type="GO" id="GO:0045216">
    <property type="term" value="P:cell-cell junction organization"/>
    <property type="evidence" value="ECO:0007669"/>
    <property type="project" value="Ensembl"/>
</dbReference>
<dbReference type="KEGG" id="shr:116423458"/>
<dbReference type="OrthoDB" id="6106100at2759"/>
<dbReference type="InterPro" id="IPR003598">
    <property type="entry name" value="Ig_sub2"/>
</dbReference>
<dbReference type="Proteomes" id="UP000007648">
    <property type="component" value="Unassembled WGS sequence"/>
</dbReference>
<dbReference type="Gene3D" id="2.60.40.10">
    <property type="entry name" value="Immunoglobulins"/>
    <property type="match status" value="2"/>
</dbReference>
<dbReference type="GO" id="GO:0005829">
    <property type="term" value="C:cytosol"/>
    <property type="evidence" value="ECO:0007669"/>
    <property type="project" value="Ensembl"/>
</dbReference>
<dbReference type="InterPro" id="IPR013151">
    <property type="entry name" value="Immunoglobulin_dom"/>
</dbReference>
<feature type="domain" description="Ig-like" evidence="7">
    <location>
        <begin position="23"/>
        <end position="114"/>
    </location>
</feature>
<dbReference type="GO" id="GO:0007584">
    <property type="term" value="P:response to nutrient"/>
    <property type="evidence" value="ECO:0007669"/>
    <property type="project" value="Ensembl"/>
</dbReference>
<reference evidence="8 9" key="1">
    <citation type="journal article" date="2011" name="Proc. Natl. Acad. Sci. U.S.A.">
        <title>Genetic diversity and population structure of the endangered marsupial Sarcophilus harrisii (Tasmanian devil).</title>
        <authorList>
            <person name="Miller W."/>
            <person name="Hayes V.M."/>
            <person name="Ratan A."/>
            <person name="Petersen D.C."/>
            <person name="Wittekindt N.E."/>
            <person name="Miller J."/>
            <person name="Walenz B."/>
            <person name="Knight J."/>
            <person name="Qi J."/>
            <person name="Zhao F."/>
            <person name="Wang Q."/>
            <person name="Bedoya-Reina O.C."/>
            <person name="Katiyar N."/>
            <person name="Tomsho L.P."/>
            <person name="Kasson L.M."/>
            <person name="Hardie R.A."/>
            <person name="Woodbridge P."/>
            <person name="Tindall E.A."/>
            <person name="Bertelsen M.F."/>
            <person name="Dixon D."/>
            <person name="Pyecroft S."/>
            <person name="Helgen K.M."/>
            <person name="Lesk A.M."/>
            <person name="Pringle T.H."/>
            <person name="Patterson N."/>
            <person name="Zhang Y."/>
            <person name="Kreiss A."/>
            <person name="Woods G.M."/>
            <person name="Jones M.E."/>
            <person name="Schuster S.C."/>
        </authorList>
    </citation>
    <scope>NUCLEOTIDE SEQUENCE [LARGE SCALE GENOMIC DNA]</scope>
</reference>
<dbReference type="RefSeq" id="XP_031823604.1">
    <property type="nucleotide sequence ID" value="XM_031967744.1"/>
</dbReference>
<sequence>MAWKKNILMRSYASLLVVILLLPYGLMDVILTVNNNSENYVLTTKRGSSESLKCAVQNHSQDEQLLWYRETGKVDLKAENKINSSDICIYPVSEDDNGVTFTCKLQRNQSISISVTLNVTYEPILSGKDLQTVKEGNNIKLDCNVKSNPPAQMMWYRYNSVLNLEKNHHQIYQTSELFQLSISKTLKSDNGTYSCHAKTSNELRIINFHVIVEDKEITIPIEPIIAASVVVILTILFGLIARRNKIMKLCRKSQTPQSGIAM</sequence>
<protein>
    <submittedName>
        <fullName evidence="8">Transmembrane and immunoglobulin domain containing 1</fullName>
    </submittedName>
</protein>
<dbReference type="GO" id="GO:0030334">
    <property type="term" value="P:regulation of cell migration"/>
    <property type="evidence" value="ECO:0007669"/>
    <property type="project" value="Ensembl"/>
</dbReference>
<dbReference type="GO" id="GO:0005739">
    <property type="term" value="C:mitochondrion"/>
    <property type="evidence" value="ECO:0007669"/>
    <property type="project" value="Ensembl"/>
</dbReference>
<dbReference type="PANTHER" id="PTHR11640">
    <property type="entry name" value="NEPHRIN"/>
    <property type="match status" value="1"/>
</dbReference>
<dbReference type="InterPro" id="IPR013783">
    <property type="entry name" value="Ig-like_fold"/>
</dbReference>
<dbReference type="GO" id="GO:1904970">
    <property type="term" value="P:brush border assembly"/>
    <property type="evidence" value="ECO:0007669"/>
    <property type="project" value="Ensembl"/>
</dbReference>
<evidence type="ECO:0000256" key="6">
    <source>
        <dbReference type="SAM" id="Phobius"/>
    </source>
</evidence>
<organism evidence="8 9">
    <name type="scientific">Sarcophilus harrisii</name>
    <name type="common">Tasmanian devil</name>
    <name type="synonym">Sarcophilus laniarius</name>
    <dbReference type="NCBI Taxonomy" id="9305"/>
    <lineage>
        <taxon>Eukaryota</taxon>
        <taxon>Metazoa</taxon>
        <taxon>Chordata</taxon>
        <taxon>Craniata</taxon>
        <taxon>Vertebrata</taxon>
        <taxon>Euteleostomi</taxon>
        <taxon>Mammalia</taxon>
        <taxon>Metatheria</taxon>
        <taxon>Dasyuromorphia</taxon>
        <taxon>Dasyuridae</taxon>
        <taxon>Sarcophilus</taxon>
    </lineage>
</organism>
<dbReference type="AlphaFoldDB" id="A0A7N4NNC5"/>
<evidence type="ECO:0000256" key="4">
    <source>
        <dbReference type="ARBA" id="ARBA00023180"/>
    </source>
</evidence>
<comment type="subcellular location">
    <subcellularLocation>
        <location evidence="1">Membrane</location>
        <topology evidence="1">Single-pass type I membrane protein</topology>
    </subcellularLocation>
</comment>
<dbReference type="GeneTree" id="ENSGT00510000048311"/>
<dbReference type="CTD" id="388364"/>
<keyword evidence="6" id="KW-1133">Transmembrane helix</keyword>
<dbReference type="GO" id="GO:0098632">
    <property type="term" value="F:cell-cell adhesion mediator activity"/>
    <property type="evidence" value="ECO:0007669"/>
    <property type="project" value="Ensembl"/>
</dbReference>
<dbReference type="FunCoup" id="A0A7N4NNC5">
    <property type="interactions" value="32"/>
</dbReference>
<dbReference type="InterPro" id="IPR036179">
    <property type="entry name" value="Ig-like_dom_sf"/>
</dbReference>
<dbReference type="GO" id="GO:0008104">
    <property type="term" value="P:intracellular protein localization"/>
    <property type="evidence" value="ECO:0007669"/>
    <property type="project" value="Ensembl"/>
</dbReference>
<evidence type="ECO:0000256" key="2">
    <source>
        <dbReference type="ARBA" id="ARBA00023136"/>
    </source>
</evidence>
<proteinExistence type="predicted"/>
<keyword evidence="4" id="KW-0325">Glycoprotein</keyword>
<dbReference type="GO" id="GO:0050680">
    <property type="term" value="P:negative regulation of epithelial cell proliferation"/>
    <property type="evidence" value="ECO:0007669"/>
    <property type="project" value="Ensembl"/>
</dbReference>
<dbReference type="InterPro" id="IPR051275">
    <property type="entry name" value="Cell_adhesion_signaling"/>
</dbReference>
<evidence type="ECO:0000256" key="3">
    <source>
        <dbReference type="ARBA" id="ARBA00023157"/>
    </source>
</evidence>
<dbReference type="GO" id="GO:0043066">
    <property type="term" value="P:negative regulation of apoptotic process"/>
    <property type="evidence" value="ECO:0007669"/>
    <property type="project" value="Ensembl"/>
</dbReference>
<dbReference type="GO" id="GO:0090559">
    <property type="term" value="P:regulation of membrane permeability"/>
    <property type="evidence" value="ECO:0007669"/>
    <property type="project" value="Ensembl"/>
</dbReference>
<dbReference type="InterPro" id="IPR003599">
    <property type="entry name" value="Ig_sub"/>
</dbReference>
<reference evidence="8" key="3">
    <citation type="submission" date="2025-09" db="UniProtKB">
        <authorList>
            <consortium name="Ensembl"/>
        </authorList>
    </citation>
    <scope>IDENTIFICATION</scope>
</reference>
<dbReference type="GO" id="GO:0005886">
    <property type="term" value="C:plasma membrane"/>
    <property type="evidence" value="ECO:0007669"/>
    <property type="project" value="Ensembl"/>
</dbReference>
<dbReference type="Pfam" id="PF00047">
    <property type="entry name" value="ig"/>
    <property type="match status" value="1"/>
</dbReference>